<dbReference type="InterPro" id="IPR023050">
    <property type="entry name" value="PyrR"/>
</dbReference>
<keyword evidence="3 4" id="KW-0804">Transcription</keyword>
<proteinExistence type="inferred from homology"/>
<comment type="catalytic activity">
    <reaction evidence="4">
        <text>UMP + diphosphate = 5-phospho-alpha-D-ribose 1-diphosphate + uracil</text>
        <dbReference type="Rhea" id="RHEA:13017"/>
        <dbReference type="ChEBI" id="CHEBI:17568"/>
        <dbReference type="ChEBI" id="CHEBI:33019"/>
        <dbReference type="ChEBI" id="CHEBI:57865"/>
        <dbReference type="ChEBI" id="CHEBI:58017"/>
        <dbReference type="EC" id="2.4.2.9"/>
    </reaction>
</comment>
<keyword evidence="7" id="KW-1185">Reference proteome</keyword>
<evidence type="ECO:0000256" key="2">
    <source>
        <dbReference type="ARBA" id="ARBA00023015"/>
    </source>
</evidence>
<keyword evidence="4 6" id="KW-0328">Glycosyltransferase</keyword>
<dbReference type="InterPro" id="IPR029057">
    <property type="entry name" value="PRTase-like"/>
</dbReference>
<accession>Q7U8U1</accession>
<evidence type="ECO:0000313" key="7">
    <source>
        <dbReference type="Proteomes" id="UP000001422"/>
    </source>
</evidence>
<evidence type="ECO:0000256" key="3">
    <source>
        <dbReference type="ARBA" id="ARBA00023163"/>
    </source>
</evidence>
<gene>
    <name evidence="4 6" type="primary">pyrR</name>
    <name evidence="6" type="ordered locus">SYNW0520</name>
</gene>
<dbReference type="InterPro" id="IPR000836">
    <property type="entry name" value="PRTase_dom"/>
</dbReference>
<dbReference type="Proteomes" id="UP000001422">
    <property type="component" value="Chromosome"/>
</dbReference>
<keyword evidence="4" id="KW-0808">Transferase</keyword>
<dbReference type="Gene3D" id="3.40.50.2020">
    <property type="match status" value="1"/>
</dbReference>
<dbReference type="STRING" id="84588.SYNW0520"/>
<dbReference type="AlphaFoldDB" id="Q7U8U1"/>
<dbReference type="GO" id="GO:0004845">
    <property type="term" value="F:uracil phosphoribosyltransferase activity"/>
    <property type="evidence" value="ECO:0007669"/>
    <property type="project" value="UniProtKB-UniRule"/>
</dbReference>
<protein>
    <recommendedName>
        <fullName evidence="4">Bifunctional protein PyrR</fullName>
    </recommendedName>
    <domain>
        <recommendedName>
            <fullName evidence="4">Pyrimidine operon regulatory protein</fullName>
        </recommendedName>
    </domain>
    <domain>
        <recommendedName>
            <fullName evidence="4">Uracil phosphoribosyltransferase</fullName>
            <shortName evidence="4">UPRTase</shortName>
            <ecNumber evidence="4">2.4.2.9</ecNumber>
        </recommendedName>
    </domain>
</protein>
<feature type="domain" description="Phosphoribosyltransferase" evidence="5">
    <location>
        <begin position="83"/>
        <end position="220"/>
    </location>
</feature>
<dbReference type="PANTHER" id="PTHR11608:SF0">
    <property type="entry name" value="BIFUNCTIONAL PROTEIN PYRR"/>
    <property type="match status" value="1"/>
</dbReference>
<dbReference type="HOGENOM" id="CLU_094234_1_0_3"/>
<reference evidence="6 7" key="1">
    <citation type="journal article" date="2003" name="Nature">
        <title>The genome of a motile marine Synechococcus.</title>
        <authorList>
            <person name="Palenik B."/>
            <person name="Brahamsha B."/>
            <person name="Larimer F."/>
            <person name="Land M."/>
            <person name="Hauser L."/>
            <person name="Chain P."/>
            <person name="Lamerdin J."/>
            <person name="Regala W."/>
            <person name="Allen E.A."/>
            <person name="McCarren J."/>
            <person name="Paulsen I."/>
            <person name="Dufresne A."/>
            <person name="Partensky F."/>
            <person name="Webb E."/>
            <person name="Waterbury J."/>
        </authorList>
    </citation>
    <scope>NUCLEOTIDE SEQUENCE [LARGE SCALE GENOMIC DNA]</scope>
    <source>
        <strain evidence="6 7">WH8102</strain>
    </source>
</reference>
<evidence type="ECO:0000259" key="5">
    <source>
        <dbReference type="Pfam" id="PF00156"/>
    </source>
</evidence>
<dbReference type="EMBL" id="BX569690">
    <property type="protein sequence ID" value="CAE07035.1"/>
    <property type="molecule type" value="Genomic_DNA"/>
</dbReference>
<dbReference type="HAMAP" id="MF_01219">
    <property type="entry name" value="PyrR"/>
    <property type="match status" value="1"/>
</dbReference>
<feature type="short sequence motif" description="PRPP-binding" evidence="4">
    <location>
        <begin position="175"/>
        <end position="187"/>
    </location>
</feature>
<dbReference type="KEGG" id="syw:SYNW0520"/>
<evidence type="ECO:0000256" key="1">
    <source>
        <dbReference type="ARBA" id="ARBA00005565"/>
    </source>
</evidence>
<comment type="function">
    <text evidence="4">Also displays a weak uracil phosphoribosyltransferase activity which is not physiologically significant.</text>
</comment>
<dbReference type="NCBIfam" id="NF003549">
    <property type="entry name" value="PRK05205.1-5"/>
    <property type="match status" value="1"/>
</dbReference>
<dbReference type="InterPro" id="IPR050137">
    <property type="entry name" value="PyrR_bifunctional"/>
</dbReference>
<dbReference type="EC" id="2.4.2.9" evidence="4"/>
<dbReference type="CDD" id="cd06223">
    <property type="entry name" value="PRTases_typeI"/>
    <property type="match status" value="1"/>
</dbReference>
<comment type="function">
    <text evidence="4">Regulates the transcription of the pyrimidine nucleotide (pyr) operon in response to exogenous pyrimidines.</text>
</comment>
<organism evidence="6 7">
    <name type="scientific">Parasynechococcus marenigrum (strain WH8102)</name>
    <dbReference type="NCBI Taxonomy" id="84588"/>
    <lineage>
        <taxon>Bacteria</taxon>
        <taxon>Bacillati</taxon>
        <taxon>Cyanobacteriota</taxon>
        <taxon>Cyanophyceae</taxon>
        <taxon>Synechococcales</taxon>
        <taxon>Prochlorococcaceae</taxon>
        <taxon>Parasynechococcus</taxon>
        <taxon>Parasynechococcus marenigrum</taxon>
    </lineage>
</organism>
<dbReference type="SUPFAM" id="SSF53271">
    <property type="entry name" value="PRTase-like"/>
    <property type="match status" value="1"/>
</dbReference>
<dbReference type="PANTHER" id="PTHR11608">
    <property type="entry name" value="BIFUNCTIONAL PROTEIN PYRR"/>
    <property type="match status" value="1"/>
</dbReference>
<evidence type="ECO:0000313" key="6">
    <source>
        <dbReference type="EMBL" id="CAE07035.1"/>
    </source>
</evidence>
<sequence>MALCSLSLRCPQPSRMVRTTGATPTSRPEPLPLLWSTYPPRSSVLKDFCRFNLTLHGAPGSSFQRSPHRHRFMTEPPDTDRVEILSERELGRTLARLATQVLETVDDSRTLMLLGIPTRGVQLSKVLARELERLSGHAIAQGAIDPTFHRDDLERIGTRLPQITTLPNSVEGRQVVLVDDVIFTGRTVRAALEALQSWGRAQRVMLLAMVDRGHRELPIQPDFCGRVVPTRRSETIELRLRDVDGEEGVFLRRITRPS</sequence>
<evidence type="ECO:0000256" key="4">
    <source>
        <dbReference type="HAMAP-Rule" id="MF_01219"/>
    </source>
</evidence>
<dbReference type="Pfam" id="PF00156">
    <property type="entry name" value="Pribosyltran"/>
    <property type="match status" value="1"/>
</dbReference>
<dbReference type="GO" id="GO:0006355">
    <property type="term" value="P:regulation of DNA-templated transcription"/>
    <property type="evidence" value="ECO:0007669"/>
    <property type="project" value="UniProtKB-UniRule"/>
</dbReference>
<name>Q7U8U1_PARMW</name>
<dbReference type="eggNOG" id="COG2065">
    <property type="taxonomic scope" value="Bacteria"/>
</dbReference>
<comment type="similarity">
    <text evidence="1 4">Belongs to the purine/pyrimidine phosphoribosyltransferase family. PyrR subfamily.</text>
</comment>
<keyword evidence="2 4" id="KW-0805">Transcription regulation</keyword>